<comment type="similarity">
    <text evidence="2">Belongs to the leguminous lectin family.</text>
</comment>
<keyword evidence="14 19" id="KW-0067">ATP-binding</keyword>
<dbReference type="Proteomes" id="UP001293593">
    <property type="component" value="Unassembled WGS sequence"/>
</dbReference>
<evidence type="ECO:0000256" key="18">
    <source>
        <dbReference type="ARBA" id="ARBA00023180"/>
    </source>
</evidence>
<feature type="transmembrane region" description="Helical" evidence="20">
    <location>
        <begin position="285"/>
        <end position="307"/>
    </location>
</feature>
<keyword evidence="15 20" id="KW-1133">Transmembrane helix</keyword>
<accession>A0AAE1INI8</accession>
<evidence type="ECO:0000256" key="12">
    <source>
        <dbReference type="ARBA" id="ARBA00022741"/>
    </source>
</evidence>
<evidence type="ECO:0000256" key="1">
    <source>
        <dbReference type="ARBA" id="ARBA00004251"/>
    </source>
</evidence>
<keyword evidence="11" id="KW-0430">Lectin</keyword>
<keyword evidence="18" id="KW-0325">Glycoprotein</keyword>
<dbReference type="InterPro" id="IPR050528">
    <property type="entry name" value="L-type_Lectin-RKs"/>
</dbReference>
<evidence type="ECO:0000256" key="20">
    <source>
        <dbReference type="SAM" id="Phobius"/>
    </source>
</evidence>
<name>A0AAE1INI8_9FABA</name>
<keyword evidence="6" id="KW-1003">Cell membrane</keyword>
<keyword evidence="8" id="KW-0808">Transferase</keyword>
<dbReference type="AlphaFoldDB" id="A0AAE1INI8"/>
<dbReference type="PROSITE" id="PS00107">
    <property type="entry name" value="PROTEIN_KINASE_ATP"/>
    <property type="match status" value="1"/>
</dbReference>
<evidence type="ECO:0000256" key="15">
    <source>
        <dbReference type="ARBA" id="ARBA00022989"/>
    </source>
</evidence>
<feature type="transmembrane region" description="Helical" evidence="20">
    <location>
        <begin position="12"/>
        <end position="31"/>
    </location>
</feature>
<evidence type="ECO:0000256" key="6">
    <source>
        <dbReference type="ARBA" id="ARBA00022475"/>
    </source>
</evidence>
<dbReference type="PANTHER" id="PTHR27007">
    <property type="match status" value="1"/>
</dbReference>
<dbReference type="Pfam" id="PF00069">
    <property type="entry name" value="Pkinase"/>
    <property type="match status" value="1"/>
</dbReference>
<dbReference type="InterPro" id="IPR017441">
    <property type="entry name" value="Protein_kinase_ATP_BS"/>
</dbReference>
<keyword evidence="23" id="KW-1185">Reference proteome</keyword>
<dbReference type="SUPFAM" id="SSF49899">
    <property type="entry name" value="Concanavalin A-like lectins/glucanases"/>
    <property type="match status" value="1"/>
</dbReference>
<keyword evidence="10" id="KW-0732">Signal</keyword>
<dbReference type="InterPro" id="IPR011009">
    <property type="entry name" value="Kinase-like_dom_sf"/>
</dbReference>
<dbReference type="FunFam" id="1.10.510.10:FF:000240">
    <property type="entry name" value="Lectin-domain containing receptor kinase A4.3"/>
    <property type="match status" value="1"/>
</dbReference>
<gene>
    <name evidence="22" type="ORF">QN277_009601</name>
</gene>
<comment type="similarity">
    <text evidence="4">In the C-terminal section; belongs to the protein kinase superfamily. Ser/Thr protein kinase family.</text>
</comment>
<dbReference type="InterPro" id="IPR001220">
    <property type="entry name" value="Legume_lectin_dom"/>
</dbReference>
<dbReference type="GO" id="GO:0004674">
    <property type="term" value="F:protein serine/threonine kinase activity"/>
    <property type="evidence" value="ECO:0007669"/>
    <property type="project" value="UniProtKB-KW"/>
</dbReference>
<dbReference type="GO" id="GO:0030246">
    <property type="term" value="F:carbohydrate binding"/>
    <property type="evidence" value="ECO:0007669"/>
    <property type="project" value="UniProtKB-KW"/>
</dbReference>
<organism evidence="22 23">
    <name type="scientific">Acacia crassicarpa</name>
    <name type="common">northern wattle</name>
    <dbReference type="NCBI Taxonomy" id="499986"/>
    <lineage>
        <taxon>Eukaryota</taxon>
        <taxon>Viridiplantae</taxon>
        <taxon>Streptophyta</taxon>
        <taxon>Embryophyta</taxon>
        <taxon>Tracheophyta</taxon>
        <taxon>Spermatophyta</taxon>
        <taxon>Magnoliopsida</taxon>
        <taxon>eudicotyledons</taxon>
        <taxon>Gunneridae</taxon>
        <taxon>Pentapetalae</taxon>
        <taxon>rosids</taxon>
        <taxon>fabids</taxon>
        <taxon>Fabales</taxon>
        <taxon>Fabaceae</taxon>
        <taxon>Caesalpinioideae</taxon>
        <taxon>mimosoid clade</taxon>
        <taxon>Acacieae</taxon>
        <taxon>Acacia</taxon>
    </lineage>
</organism>
<dbReference type="SUPFAM" id="SSF56112">
    <property type="entry name" value="Protein kinase-like (PK-like)"/>
    <property type="match status" value="1"/>
</dbReference>
<evidence type="ECO:0000256" key="3">
    <source>
        <dbReference type="ARBA" id="ARBA00008536"/>
    </source>
</evidence>
<protein>
    <recommendedName>
        <fullName evidence="5">non-specific serine/threonine protein kinase</fullName>
        <ecNumber evidence="5">2.7.11.1</ecNumber>
    </recommendedName>
</protein>
<dbReference type="CDD" id="cd06899">
    <property type="entry name" value="lectin_legume_LecRK_Arcelin_ConA"/>
    <property type="match status" value="1"/>
</dbReference>
<dbReference type="PROSITE" id="PS50011">
    <property type="entry name" value="PROTEIN_KINASE_DOM"/>
    <property type="match status" value="1"/>
</dbReference>
<feature type="domain" description="Protein kinase" evidence="21">
    <location>
        <begin position="354"/>
        <end position="632"/>
    </location>
</feature>
<dbReference type="PROSITE" id="PS00307">
    <property type="entry name" value="LECTIN_LEGUME_BETA"/>
    <property type="match status" value="1"/>
</dbReference>
<dbReference type="GO" id="GO:0005886">
    <property type="term" value="C:plasma membrane"/>
    <property type="evidence" value="ECO:0007669"/>
    <property type="project" value="UniProtKB-SubCell"/>
</dbReference>
<evidence type="ECO:0000256" key="17">
    <source>
        <dbReference type="ARBA" id="ARBA00023170"/>
    </source>
</evidence>
<comment type="caution">
    <text evidence="22">The sequence shown here is derived from an EMBL/GenBank/DDBJ whole genome shotgun (WGS) entry which is preliminary data.</text>
</comment>
<keyword evidence="7" id="KW-0723">Serine/threonine-protein kinase</keyword>
<evidence type="ECO:0000256" key="10">
    <source>
        <dbReference type="ARBA" id="ARBA00022729"/>
    </source>
</evidence>
<keyword evidence="13" id="KW-0418">Kinase</keyword>
<evidence type="ECO:0000256" key="9">
    <source>
        <dbReference type="ARBA" id="ARBA00022692"/>
    </source>
</evidence>
<dbReference type="Pfam" id="PF00139">
    <property type="entry name" value="Lectin_legB"/>
    <property type="match status" value="1"/>
</dbReference>
<dbReference type="EMBL" id="JAWXYG010000014">
    <property type="protein sequence ID" value="KAK4254187.1"/>
    <property type="molecule type" value="Genomic_DNA"/>
</dbReference>
<dbReference type="InterPro" id="IPR019825">
    <property type="entry name" value="Lectin_legB_Mn/Ca_BS"/>
</dbReference>
<comment type="similarity">
    <text evidence="3">In the N-terminal section; belongs to the leguminous lectin family.</text>
</comment>
<dbReference type="GO" id="GO:0005524">
    <property type="term" value="F:ATP binding"/>
    <property type="evidence" value="ECO:0007669"/>
    <property type="project" value="UniProtKB-UniRule"/>
</dbReference>
<evidence type="ECO:0000256" key="2">
    <source>
        <dbReference type="ARBA" id="ARBA00007606"/>
    </source>
</evidence>
<dbReference type="FunFam" id="3.30.200.20:FF:000168">
    <property type="entry name" value="L-type lectin-domain containing receptor kinase IX.1"/>
    <property type="match status" value="1"/>
</dbReference>
<keyword evidence="16 20" id="KW-0472">Membrane</keyword>
<evidence type="ECO:0000256" key="19">
    <source>
        <dbReference type="PROSITE-ProRule" id="PRU10141"/>
    </source>
</evidence>
<evidence type="ECO:0000256" key="7">
    <source>
        <dbReference type="ARBA" id="ARBA00022527"/>
    </source>
</evidence>
<evidence type="ECO:0000313" key="23">
    <source>
        <dbReference type="Proteomes" id="UP001293593"/>
    </source>
</evidence>
<evidence type="ECO:0000256" key="4">
    <source>
        <dbReference type="ARBA" id="ARBA00010217"/>
    </source>
</evidence>
<dbReference type="Gene3D" id="2.60.120.200">
    <property type="match status" value="1"/>
</dbReference>
<keyword evidence="9 20" id="KW-0812">Transmembrane</keyword>
<dbReference type="InterPro" id="IPR000719">
    <property type="entry name" value="Prot_kinase_dom"/>
</dbReference>
<keyword evidence="17" id="KW-0675">Receptor</keyword>
<evidence type="ECO:0000313" key="22">
    <source>
        <dbReference type="EMBL" id="KAK4254187.1"/>
    </source>
</evidence>
<dbReference type="CDD" id="cd14066">
    <property type="entry name" value="STKc_IRAK"/>
    <property type="match status" value="1"/>
</dbReference>
<dbReference type="GO" id="GO:0002229">
    <property type="term" value="P:defense response to oomycetes"/>
    <property type="evidence" value="ECO:0007669"/>
    <property type="project" value="UniProtKB-ARBA"/>
</dbReference>
<reference evidence="22" key="1">
    <citation type="submission" date="2023-10" db="EMBL/GenBank/DDBJ databases">
        <title>Chromosome-level genome of the transformable northern wattle, Acacia crassicarpa.</title>
        <authorList>
            <person name="Massaro I."/>
            <person name="Sinha N.R."/>
            <person name="Poethig S."/>
            <person name="Leichty A.R."/>
        </authorList>
    </citation>
    <scope>NUCLEOTIDE SEQUENCE</scope>
    <source>
        <strain evidence="22">Acra3RX</strain>
        <tissue evidence="22">Leaf</tissue>
    </source>
</reference>
<evidence type="ECO:0000259" key="21">
    <source>
        <dbReference type="PROSITE" id="PS50011"/>
    </source>
</evidence>
<dbReference type="SMART" id="SM00220">
    <property type="entry name" value="S_TKc"/>
    <property type="match status" value="1"/>
</dbReference>
<proteinExistence type="inferred from homology"/>
<dbReference type="InterPro" id="IPR013320">
    <property type="entry name" value="ConA-like_dom_sf"/>
</dbReference>
<sequence length="692" mass="78204">MEISLHRRKSHLLPCLSITTVFLFLIIPAGATSITFDYENFLDLDHQNLNIDGDVFLENGMLNLTRYKHDSEGRVTYKNLLQLWDKETRTLANFTTRFTFIINDLNKTNADGITFFLAHPNFPLPAPSDGSGIGLVGRREMKDPDYPNEHPFVAVEFDTFPNVDLGDPPYNDHVGINVKQMWTPYTTQWYTMNDGRKYDAEITYDSSSFQLSVKFTGYKDNVKIRQNYSHQIDLTKYLPEQVQFGFSSGTGAQVELHTLCSWSFNSSLKVLGVVQKSTSNSNKRLVIGLSIGSVVVCGIGLIWFMIWNIKRRRGRGRSNGGFGFELISMEDEFHRIIGPNKFPYKQLVKATDNFTLENKLGEGGFGGVYKGFIEELNSFVAIKKISQGSKQGVKEYASEVKIISQLRHKNLVRLIGWCHEHNELMLVYEFMQNGSLDSHLFKGQSLLTWEQRYNIVRGLALALYYLHEECEQCVVHRDIKASNIMLDPNFNAKLGDFGLARLVDHAKGSKTTDLAGTFGYMAPEYISKGKASRETDVYSLGVVALEIACGRKAIKFSANEEQVLLVDWMWELHTRKIILEAVDERLCGDFNEQEMLTLMMVGLWCVHPDSILRPPIRQVVQVLNFEAPLPNLPSQKPAIANDSVRISEFTPLSSSSSTIASRINHTLPLSDGFFSGSSQSSTSPEDPILHTY</sequence>
<evidence type="ECO:0000256" key="14">
    <source>
        <dbReference type="ARBA" id="ARBA00022840"/>
    </source>
</evidence>
<dbReference type="Gene3D" id="1.10.510.10">
    <property type="entry name" value="Transferase(Phosphotransferase) domain 1"/>
    <property type="match status" value="1"/>
</dbReference>
<dbReference type="InterPro" id="IPR008271">
    <property type="entry name" value="Ser/Thr_kinase_AS"/>
</dbReference>
<dbReference type="Gene3D" id="3.30.200.20">
    <property type="entry name" value="Phosphorylase Kinase, domain 1"/>
    <property type="match status" value="1"/>
</dbReference>
<keyword evidence="12 19" id="KW-0547">Nucleotide-binding</keyword>
<evidence type="ECO:0000256" key="16">
    <source>
        <dbReference type="ARBA" id="ARBA00023136"/>
    </source>
</evidence>
<evidence type="ECO:0000256" key="5">
    <source>
        <dbReference type="ARBA" id="ARBA00012513"/>
    </source>
</evidence>
<evidence type="ECO:0000256" key="8">
    <source>
        <dbReference type="ARBA" id="ARBA00022679"/>
    </source>
</evidence>
<evidence type="ECO:0000256" key="13">
    <source>
        <dbReference type="ARBA" id="ARBA00022777"/>
    </source>
</evidence>
<dbReference type="PROSITE" id="PS00108">
    <property type="entry name" value="PROTEIN_KINASE_ST"/>
    <property type="match status" value="1"/>
</dbReference>
<comment type="subcellular location">
    <subcellularLocation>
        <location evidence="1">Cell membrane</location>
        <topology evidence="1">Single-pass type I membrane protein</topology>
    </subcellularLocation>
</comment>
<feature type="binding site" evidence="19">
    <location>
        <position position="384"/>
    </location>
    <ligand>
        <name>ATP</name>
        <dbReference type="ChEBI" id="CHEBI:30616"/>
    </ligand>
</feature>
<evidence type="ECO:0000256" key="11">
    <source>
        <dbReference type="ARBA" id="ARBA00022734"/>
    </source>
</evidence>
<dbReference type="EC" id="2.7.11.1" evidence="5"/>